<dbReference type="AlphaFoldDB" id="A0A5C5X0J0"/>
<sequence length="291" mass="29774">MVSLPPGGLDRVSRIVISHVRLREDHVAGDVQGVGIGRVVAITGVRVDHPARAVEDLFGKAARTSRHRFDRVADRIEPAIAGDRVADRARVGIDCIAGGLVNPSQVVVLGHTSRDQITAGGSIVAVGLDHPVQVVIGNPTKGIEFPVGVHAAVAPVIGERGGAGVDAIDVRDLTGQVVIAPVIAVVEDRAADLHHIVARGTAAGWVGLGGPSVIGAHKDRDDVVANVVNTLANGAAGRNLQVLPLLAVVAVGCLVVVGPTGSFARGRDGVIDACRRDQAAIRVLPSGPASK</sequence>
<proteinExistence type="predicted"/>
<evidence type="ECO:0000313" key="1">
    <source>
        <dbReference type="EMBL" id="TWT56466.1"/>
    </source>
</evidence>
<gene>
    <name evidence="1" type="ORF">CA85_42790</name>
</gene>
<organism evidence="1 2">
    <name type="scientific">Allorhodopirellula solitaria</name>
    <dbReference type="NCBI Taxonomy" id="2527987"/>
    <lineage>
        <taxon>Bacteria</taxon>
        <taxon>Pseudomonadati</taxon>
        <taxon>Planctomycetota</taxon>
        <taxon>Planctomycetia</taxon>
        <taxon>Pirellulales</taxon>
        <taxon>Pirellulaceae</taxon>
        <taxon>Allorhodopirellula</taxon>
    </lineage>
</organism>
<comment type="caution">
    <text evidence="1">The sequence shown here is derived from an EMBL/GenBank/DDBJ whole genome shotgun (WGS) entry which is preliminary data.</text>
</comment>
<dbReference type="Proteomes" id="UP000318053">
    <property type="component" value="Unassembled WGS sequence"/>
</dbReference>
<keyword evidence="2" id="KW-1185">Reference proteome</keyword>
<dbReference type="EMBL" id="SJPK01000013">
    <property type="protein sequence ID" value="TWT56466.1"/>
    <property type="molecule type" value="Genomic_DNA"/>
</dbReference>
<evidence type="ECO:0000313" key="2">
    <source>
        <dbReference type="Proteomes" id="UP000318053"/>
    </source>
</evidence>
<accession>A0A5C5X0J0</accession>
<reference evidence="1 2" key="1">
    <citation type="submission" date="2019-02" db="EMBL/GenBank/DDBJ databases">
        <title>Deep-cultivation of Planctomycetes and their phenomic and genomic characterization uncovers novel biology.</title>
        <authorList>
            <person name="Wiegand S."/>
            <person name="Jogler M."/>
            <person name="Boedeker C."/>
            <person name="Pinto D."/>
            <person name="Vollmers J."/>
            <person name="Rivas-Marin E."/>
            <person name="Kohn T."/>
            <person name="Peeters S.H."/>
            <person name="Heuer A."/>
            <person name="Rast P."/>
            <person name="Oberbeckmann S."/>
            <person name="Bunk B."/>
            <person name="Jeske O."/>
            <person name="Meyerdierks A."/>
            <person name="Storesund J.E."/>
            <person name="Kallscheuer N."/>
            <person name="Luecker S."/>
            <person name="Lage O.M."/>
            <person name="Pohl T."/>
            <person name="Merkel B.J."/>
            <person name="Hornburger P."/>
            <person name="Mueller R.-W."/>
            <person name="Bruemmer F."/>
            <person name="Labrenz M."/>
            <person name="Spormann A.M."/>
            <person name="Op Den Camp H."/>
            <person name="Overmann J."/>
            <person name="Amann R."/>
            <person name="Jetten M.S.M."/>
            <person name="Mascher T."/>
            <person name="Medema M.H."/>
            <person name="Devos D.P."/>
            <person name="Kaster A.-K."/>
            <person name="Ovreas L."/>
            <person name="Rohde M."/>
            <person name="Galperin M.Y."/>
            <person name="Jogler C."/>
        </authorList>
    </citation>
    <scope>NUCLEOTIDE SEQUENCE [LARGE SCALE GENOMIC DNA]</scope>
    <source>
        <strain evidence="1 2">CA85</strain>
    </source>
</reference>
<name>A0A5C5X0J0_9BACT</name>
<protein>
    <submittedName>
        <fullName evidence="1">Uncharacterized protein</fullName>
    </submittedName>
</protein>